<evidence type="ECO:0000313" key="1">
    <source>
        <dbReference type="EMBL" id="RYC76614.1"/>
    </source>
</evidence>
<gene>
    <name evidence="1" type="ORF">BFJ63_vAg20509</name>
</gene>
<name>A0A4Q2US06_FUSOX</name>
<dbReference type="EMBL" id="MQTW01004273">
    <property type="protein sequence ID" value="RYC76614.1"/>
    <property type="molecule type" value="Genomic_DNA"/>
</dbReference>
<dbReference type="AlphaFoldDB" id="A0A4Q2US06"/>
<accession>A0A4Q2US06</accession>
<dbReference type="Proteomes" id="UP000290540">
    <property type="component" value="Unassembled WGS sequence"/>
</dbReference>
<proteinExistence type="predicted"/>
<protein>
    <submittedName>
        <fullName evidence="1">Uncharacterized protein</fullName>
    </submittedName>
</protein>
<comment type="caution">
    <text evidence="1">The sequence shown here is derived from an EMBL/GenBank/DDBJ whole genome shotgun (WGS) entry which is preliminary data.</text>
</comment>
<reference evidence="1 2" key="1">
    <citation type="submission" date="2016-12" db="EMBL/GenBank/DDBJ databases">
        <title>Draft genome sequence of Fusarium oxysporum causing rot on Narcissus.</title>
        <authorList>
            <person name="Armitage A.D."/>
            <person name="Taylor A."/>
            <person name="Clarkson J.P."/>
            <person name="Harrison R.J."/>
            <person name="Jackson A.C."/>
        </authorList>
    </citation>
    <scope>NUCLEOTIDE SEQUENCE [LARGE SCALE GENOMIC DNA]</scope>
    <source>
        <strain evidence="1 2">N139</strain>
    </source>
</reference>
<feature type="non-terminal residue" evidence="1">
    <location>
        <position position="1"/>
    </location>
</feature>
<organism evidence="1 2">
    <name type="scientific">Fusarium oxysporum f. sp. narcissi</name>
    <dbReference type="NCBI Taxonomy" id="451672"/>
    <lineage>
        <taxon>Eukaryota</taxon>
        <taxon>Fungi</taxon>
        <taxon>Dikarya</taxon>
        <taxon>Ascomycota</taxon>
        <taxon>Pezizomycotina</taxon>
        <taxon>Sordariomycetes</taxon>
        <taxon>Hypocreomycetidae</taxon>
        <taxon>Hypocreales</taxon>
        <taxon>Nectriaceae</taxon>
        <taxon>Fusarium</taxon>
        <taxon>Fusarium oxysporum species complex</taxon>
    </lineage>
</organism>
<sequence>LAPGAADDSVILGQMGSLRQAADEVLLIISTAENTSYSQLMEEL</sequence>
<evidence type="ECO:0000313" key="2">
    <source>
        <dbReference type="Proteomes" id="UP000290540"/>
    </source>
</evidence>